<name>A0A4Y2V6H9_ARAVE</name>
<organism evidence="1 2">
    <name type="scientific">Araneus ventricosus</name>
    <name type="common">Orbweaver spider</name>
    <name type="synonym">Epeira ventricosa</name>
    <dbReference type="NCBI Taxonomy" id="182803"/>
    <lineage>
        <taxon>Eukaryota</taxon>
        <taxon>Metazoa</taxon>
        <taxon>Ecdysozoa</taxon>
        <taxon>Arthropoda</taxon>
        <taxon>Chelicerata</taxon>
        <taxon>Arachnida</taxon>
        <taxon>Araneae</taxon>
        <taxon>Araneomorphae</taxon>
        <taxon>Entelegynae</taxon>
        <taxon>Araneoidea</taxon>
        <taxon>Araneidae</taxon>
        <taxon>Araneus</taxon>
    </lineage>
</organism>
<comment type="caution">
    <text evidence="1">The sequence shown here is derived from an EMBL/GenBank/DDBJ whole genome shotgun (WGS) entry which is preliminary data.</text>
</comment>
<accession>A0A4Y2V6H9</accession>
<sequence length="237" mass="26593">MEDFSVHPVTPHYVYPEDAVFRAPRLPTTTVVRKGVNEGLSVHPISLTTWGGEETRMERPFRPHSFPSLRVVEDEPFRPPVSPLQVSEDVNGRPFRPPAPSWCPKTLNGGLFRHPVSPLTGVGRREWKAFPSHSFLTAGGGDVNRRLSVPPVSPHYGCRRRDGRPFRSPRFLTGCQGDEMEGLSSTPFHTPHYRLSEDVRWRPFNAPRFSSLRIDRKTMNGGAFPSTPFSLRVSGGA</sequence>
<evidence type="ECO:0000313" key="2">
    <source>
        <dbReference type="Proteomes" id="UP000499080"/>
    </source>
</evidence>
<reference evidence="1 2" key="1">
    <citation type="journal article" date="2019" name="Sci. Rep.">
        <title>Orb-weaving spider Araneus ventricosus genome elucidates the spidroin gene catalogue.</title>
        <authorList>
            <person name="Kono N."/>
            <person name="Nakamura H."/>
            <person name="Ohtoshi R."/>
            <person name="Moran D.A.P."/>
            <person name="Shinohara A."/>
            <person name="Yoshida Y."/>
            <person name="Fujiwara M."/>
            <person name="Mori M."/>
            <person name="Tomita M."/>
            <person name="Arakawa K."/>
        </authorList>
    </citation>
    <scope>NUCLEOTIDE SEQUENCE [LARGE SCALE GENOMIC DNA]</scope>
</reference>
<evidence type="ECO:0000313" key="1">
    <source>
        <dbReference type="EMBL" id="GBO19347.1"/>
    </source>
</evidence>
<dbReference type="AlphaFoldDB" id="A0A4Y2V6H9"/>
<keyword evidence="2" id="KW-1185">Reference proteome</keyword>
<proteinExistence type="predicted"/>
<dbReference type="EMBL" id="BGPR01042816">
    <property type="protein sequence ID" value="GBO19347.1"/>
    <property type="molecule type" value="Genomic_DNA"/>
</dbReference>
<gene>
    <name evidence="1" type="ORF">AVEN_249188_1</name>
</gene>
<dbReference type="Proteomes" id="UP000499080">
    <property type="component" value="Unassembled WGS sequence"/>
</dbReference>
<protein>
    <submittedName>
        <fullName evidence="1">Uncharacterized protein</fullName>
    </submittedName>
</protein>